<proteinExistence type="predicted"/>
<name>A0A532V6F6_UNCT6</name>
<dbReference type="Pfam" id="PF13860">
    <property type="entry name" value="FlgD_ig"/>
    <property type="match status" value="1"/>
</dbReference>
<dbReference type="Proteomes" id="UP000317778">
    <property type="component" value="Unassembled WGS sequence"/>
</dbReference>
<dbReference type="Gene3D" id="2.60.40.10">
    <property type="entry name" value="Immunoglobulins"/>
    <property type="match status" value="1"/>
</dbReference>
<dbReference type="InterPro" id="IPR025965">
    <property type="entry name" value="FlgD/Vpr_Ig-like"/>
</dbReference>
<organism evidence="3 4">
    <name type="scientific">candidate division TA06 bacterium B3_TA06</name>
    <dbReference type="NCBI Taxonomy" id="2012487"/>
    <lineage>
        <taxon>Bacteria</taxon>
        <taxon>Bacteria division TA06</taxon>
    </lineage>
</organism>
<feature type="signal peptide" evidence="1">
    <location>
        <begin position="1"/>
        <end position="25"/>
    </location>
</feature>
<gene>
    <name evidence="3" type="ORF">CEE36_06765</name>
</gene>
<comment type="caution">
    <text evidence="3">The sequence shown here is derived from an EMBL/GenBank/DDBJ whole genome shotgun (WGS) entry which is preliminary data.</text>
</comment>
<dbReference type="AlphaFoldDB" id="A0A532V6F6"/>
<feature type="chain" id="PRO_5021804684" description="FlgD/Vpr Ig-like domain-containing protein" evidence="1">
    <location>
        <begin position="26"/>
        <end position="724"/>
    </location>
</feature>
<protein>
    <recommendedName>
        <fullName evidence="2">FlgD/Vpr Ig-like domain-containing protein</fullName>
    </recommendedName>
</protein>
<dbReference type="InterPro" id="IPR026444">
    <property type="entry name" value="Secre_tail"/>
</dbReference>
<dbReference type="Gene3D" id="2.60.40.4070">
    <property type="match status" value="1"/>
</dbReference>
<keyword evidence="1" id="KW-0732">Signal</keyword>
<dbReference type="NCBIfam" id="TIGR04183">
    <property type="entry name" value="Por_Secre_tail"/>
    <property type="match status" value="1"/>
</dbReference>
<evidence type="ECO:0000256" key="1">
    <source>
        <dbReference type="SAM" id="SignalP"/>
    </source>
</evidence>
<sequence length="724" mass="78379">MRKSIVSKTLLILGVLALAAVPLFAQWHSDTRISNTSGTSYAPYNTGGWGVAADANDVYIVWRDYSFSQYVRAVVFPIGSPPAAGSGTALSSTSLSYDVAVAAGDGTNAHAVWDRSGNLYYNGYNGSSWGSEYLHTSGQNLRAQSIADISNGTSYIATSGSWSYPGFVYRVCYRERSSGGTWGPLINAWAPTSSDYHYFVHPSICVTPDGLRHISMGIYRSAGPSYTIGHMWSSNGTSWSHEYLLPSYSAYHIRPTSICSDPDGNLYIAYMDYPSPYQVSVIDNVGGSWNTPVQISNCPTSLYYLSICCDTFGTVWVAWEDRSGQTYEIYYATRPKGGSWGAPQELTPNDGIVSRHPNLTADPNGNVHITWTDRRDGNYEVYYNWYAGSGGGPGGRDLACTRILKPLGKITGDPVTPSAVVANFGGGEDSCYAKCVITGPGVNYDKGNLEGIVYLEAGEEDAVSFPSWTPPGGAGDRYRVEVTVYLWPEKTIEDDDPSNNIQVEYATIESAVQVDAIEVVKPVEGSVVDSMTPEANFKNVGTEAAENFYCYCEIVSQGYHTADYLDSVPVASLDPEEVKNVKFAKWICDDDASYMATFFAAIPGTPDYARILLGKELSVMFQGTPLVGIAESADALRIEVTGPNPFIAGTLVSYAVGYPISTTIRVYDVTGKVVRTLHDGELSGYGSLYWDGTDDAGAELAGGLYFIRIITPGFTKTAKVVLLH</sequence>
<accession>A0A532V6F6</accession>
<evidence type="ECO:0000259" key="2">
    <source>
        <dbReference type="Pfam" id="PF13860"/>
    </source>
</evidence>
<dbReference type="SUPFAM" id="SSF89372">
    <property type="entry name" value="Fucose-specific lectin"/>
    <property type="match status" value="1"/>
</dbReference>
<evidence type="ECO:0000313" key="3">
    <source>
        <dbReference type="EMBL" id="TKJ42779.1"/>
    </source>
</evidence>
<dbReference type="EMBL" id="NJBO01000009">
    <property type="protein sequence ID" value="TKJ42779.1"/>
    <property type="molecule type" value="Genomic_DNA"/>
</dbReference>
<evidence type="ECO:0000313" key="4">
    <source>
        <dbReference type="Proteomes" id="UP000317778"/>
    </source>
</evidence>
<feature type="domain" description="FlgD/Vpr Ig-like" evidence="2">
    <location>
        <begin position="661"/>
        <end position="708"/>
    </location>
</feature>
<reference evidence="3 4" key="1">
    <citation type="submission" date="2017-06" db="EMBL/GenBank/DDBJ databases">
        <title>Novel microbial phyla capable of carbon fixation and sulfur reduction in deep-sea sediments.</title>
        <authorList>
            <person name="Huang J."/>
            <person name="Baker B."/>
            <person name="Wang Y."/>
        </authorList>
    </citation>
    <scope>NUCLEOTIDE SEQUENCE [LARGE SCALE GENOMIC DNA]</scope>
    <source>
        <strain evidence="3">B3_TA06</strain>
    </source>
</reference>
<dbReference type="InterPro" id="IPR013783">
    <property type="entry name" value="Ig-like_fold"/>
</dbReference>